<dbReference type="HOGENOM" id="CLU_009487_6_1_1"/>
<dbReference type="InParanoid" id="A0A0C3AQJ3"/>
<accession>A0A0C3AQJ3</accession>
<dbReference type="EMBL" id="KN833037">
    <property type="protein sequence ID" value="KIM76173.1"/>
    <property type="molecule type" value="Genomic_DNA"/>
</dbReference>
<evidence type="ECO:0000259" key="1">
    <source>
        <dbReference type="Pfam" id="PF20231"/>
    </source>
</evidence>
<proteinExistence type="predicted"/>
<dbReference type="STRING" id="765440.A0A0C3AQJ3"/>
<name>A0A0C3AQJ3_PILCF</name>
<evidence type="ECO:0000313" key="2">
    <source>
        <dbReference type="EMBL" id="KIM76173.1"/>
    </source>
</evidence>
<sequence>MEQGGVGDPDQGMEENSEYERDIVDMREHVILFHGDLGTYERVLGVLLRRSLKMTACRRYQFIVFLMGVFHLKMACADALWRIFIDPGTSRLDVNSLLQFVAQYRPRETGKIGSDPGFRLEVEKRNCGMSLKAFARSEPTQELIEEIADYLAVNYVAGYEANIFKLRGLASTLRDAQHENILIMHQYFLLYKEISFAMNHGDIGRLETLFPPWIYIFKATGKHRYANLMVKFLTEVHFLYPDGLKHAVRYNLMVNPTGKEGAWRGADWVEESNNLLQHDFSGRGSNYTKAQVIEESPLVEIYRSCHHNIERNFNITGLTQRHGPPNLSKTFEVLATYFKTHSPNEHCNGRKSAHTILDMIDRGLNNIEPAADLPDDVDREIDAEDLEVELL</sequence>
<protein>
    <recommendedName>
        <fullName evidence="1">DUF6589 domain-containing protein</fullName>
    </recommendedName>
</protein>
<feature type="domain" description="DUF6589" evidence="1">
    <location>
        <begin position="20"/>
        <end position="322"/>
    </location>
</feature>
<keyword evidence="3" id="KW-1185">Reference proteome</keyword>
<dbReference type="InterPro" id="IPR046496">
    <property type="entry name" value="DUF6589"/>
</dbReference>
<dbReference type="Proteomes" id="UP000054166">
    <property type="component" value="Unassembled WGS sequence"/>
</dbReference>
<organism evidence="2 3">
    <name type="scientific">Piloderma croceum (strain F 1598)</name>
    <dbReference type="NCBI Taxonomy" id="765440"/>
    <lineage>
        <taxon>Eukaryota</taxon>
        <taxon>Fungi</taxon>
        <taxon>Dikarya</taxon>
        <taxon>Basidiomycota</taxon>
        <taxon>Agaricomycotina</taxon>
        <taxon>Agaricomycetes</taxon>
        <taxon>Agaricomycetidae</taxon>
        <taxon>Atheliales</taxon>
        <taxon>Atheliaceae</taxon>
        <taxon>Piloderma</taxon>
    </lineage>
</organism>
<evidence type="ECO:0000313" key="3">
    <source>
        <dbReference type="Proteomes" id="UP000054166"/>
    </source>
</evidence>
<dbReference type="AlphaFoldDB" id="A0A0C3AQJ3"/>
<reference evidence="2 3" key="1">
    <citation type="submission" date="2014-04" db="EMBL/GenBank/DDBJ databases">
        <authorList>
            <consortium name="DOE Joint Genome Institute"/>
            <person name="Kuo A."/>
            <person name="Tarkka M."/>
            <person name="Buscot F."/>
            <person name="Kohler A."/>
            <person name="Nagy L.G."/>
            <person name="Floudas D."/>
            <person name="Copeland A."/>
            <person name="Barry K.W."/>
            <person name="Cichocki N."/>
            <person name="Veneault-Fourrey C."/>
            <person name="LaButti K."/>
            <person name="Lindquist E.A."/>
            <person name="Lipzen A."/>
            <person name="Lundell T."/>
            <person name="Morin E."/>
            <person name="Murat C."/>
            <person name="Sun H."/>
            <person name="Tunlid A."/>
            <person name="Henrissat B."/>
            <person name="Grigoriev I.V."/>
            <person name="Hibbett D.S."/>
            <person name="Martin F."/>
            <person name="Nordberg H.P."/>
            <person name="Cantor M.N."/>
            <person name="Hua S.X."/>
        </authorList>
    </citation>
    <scope>NUCLEOTIDE SEQUENCE [LARGE SCALE GENOMIC DNA]</scope>
    <source>
        <strain evidence="2 3">F 1598</strain>
    </source>
</reference>
<reference evidence="3" key="2">
    <citation type="submission" date="2015-01" db="EMBL/GenBank/DDBJ databases">
        <title>Evolutionary Origins and Diversification of the Mycorrhizal Mutualists.</title>
        <authorList>
            <consortium name="DOE Joint Genome Institute"/>
            <consortium name="Mycorrhizal Genomics Consortium"/>
            <person name="Kohler A."/>
            <person name="Kuo A."/>
            <person name="Nagy L.G."/>
            <person name="Floudas D."/>
            <person name="Copeland A."/>
            <person name="Barry K.W."/>
            <person name="Cichocki N."/>
            <person name="Veneault-Fourrey C."/>
            <person name="LaButti K."/>
            <person name="Lindquist E.A."/>
            <person name="Lipzen A."/>
            <person name="Lundell T."/>
            <person name="Morin E."/>
            <person name="Murat C."/>
            <person name="Riley R."/>
            <person name="Ohm R."/>
            <person name="Sun H."/>
            <person name="Tunlid A."/>
            <person name="Henrissat B."/>
            <person name="Grigoriev I.V."/>
            <person name="Hibbett D.S."/>
            <person name="Martin F."/>
        </authorList>
    </citation>
    <scope>NUCLEOTIDE SEQUENCE [LARGE SCALE GENOMIC DNA]</scope>
    <source>
        <strain evidence="3">F 1598</strain>
    </source>
</reference>
<dbReference type="OrthoDB" id="4743193at2759"/>
<gene>
    <name evidence="2" type="ORF">PILCRDRAFT_12945</name>
</gene>
<dbReference type="Pfam" id="PF20231">
    <property type="entry name" value="DUF6589"/>
    <property type="match status" value="1"/>
</dbReference>